<feature type="signal peptide" evidence="2">
    <location>
        <begin position="1"/>
        <end position="20"/>
    </location>
</feature>
<protein>
    <submittedName>
        <fullName evidence="3">Uncharacterized protein</fullName>
    </submittedName>
</protein>
<gene>
    <name evidence="3" type="ORF">SAMN05421753_12152</name>
</gene>
<dbReference type="STRING" id="1576369.SAMN05421753_12152"/>
<dbReference type="Proteomes" id="UP000199518">
    <property type="component" value="Unassembled WGS sequence"/>
</dbReference>
<proteinExistence type="predicted"/>
<keyword evidence="2" id="KW-0732">Signal</keyword>
<dbReference type="EMBL" id="FOQD01000021">
    <property type="protein sequence ID" value="SFJ47344.1"/>
    <property type="molecule type" value="Genomic_DNA"/>
</dbReference>
<evidence type="ECO:0000313" key="4">
    <source>
        <dbReference type="Proteomes" id="UP000199518"/>
    </source>
</evidence>
<evidence type="ECO:0000313" key="3">
    <source>
        <dbReference type="EMBL" id="SFJ47344.1"/>
    </source>
</evidence>
<sequence>MRLALIACASIILSPAAASADETAHLSLAGHSASTGEPADAPGPPPRLIRTLPDSTSDDAHAQELFAEPPVAVQLKSLDEILPPLPEGESPNGIQQVQYPFYESGAQNVDPAVPALPPSRMPDDACDALPELWHEDITSFTYTLIPASSQNVSWNSFDLRHVIRTQRFPYLQVTPRFSFHLVGDDPYVPIPNTSLNLTDISPQLYDFGIETTLRLPIGERWELLGSVAPSMFTDFYNTSSGAFRIPSRAIAFYQWSEHVKLAGGVLYLDRDDVSTAVVAGFIVGKPEDQMRLELLYPRMKVAYRCKVDGDLEHWIYIAQDFLGGGSWAMQHSYGLNDVVTYYDQKVLFGYERILAGRKAAFIEGGYVYDRELSFRELGYGELSASGVLRVGLIF</sequence>
<keyword evidence="4" id="KW-1185">Reference proteome</keyword>
<name>A0A1I3RL55_9PLAN</name>
<reference evidence="4" key="1">
    <citation type="submission" date="2016-10" db="EMBL/GenBank/DDBJ databases">
        <authorList>
            <person name="Varghese N."/>
            <person name="Submissions S."/>
        </authorList>
    </citation>
    <scope>NUCLEOTIDE SEQUENCE [LARGE SCALE GENOMIC DNA]</scope>
    <source>
        <strain evidence="4">DSM 26348</strain>
    </source>
</reference>
<organism evidence="3 4">
    <name type="scientific">Planctomicrobium piriforme</name>
    <dbReference type="NCBI Taxonomy" id="1576369"/>
    <lineage>
        <taxon>Bacteria</taxon>
        <taxon>Pseudomonadati</taxon>
        <taxon>Planctomycetota</taxon>
        <taxon>Planctomycetia</taxon>
        <taxon>Planctomycetales</taxon>
        <taxon>Planctomycetaceae</taxon>
        <taxon>Planctomicrobium</taxon>
    </lineage>
</organism>
<evidence type="ECO:0000256" key="2">
    <source>
        <dbReference type="SAM" id="SignalP"/>
    </source>
</evidence>
<feature type="region of interest" description="Disordered" evidence="1">
    <location>
        <begin position="31"/>
        <end position="55"/>
    </location>
</feature>
<accession>A0A1I3RL55</accession>
<evidence type="ECO:0000256" key="1">
    <source>
        <dbReference type="SAM" id="MobiDB-lite"/>
    </source>
</evidence>
<dbReference type="AlphaFoldDB" id="A0A1I3RL55"/>
<feature type="chain" id="PRO_5011601092" evidence="2">
    <location>
        <begin position="21"/>
        <end position="394"/>
    </location>
</feature>